<feature type="binding site" evidence="6">
    <location>
        <position position="171"/>
    </location>
    <ligand>
        <name>Ca(2+)</name>
        <dbReference type="ChEBI" id="CHEBI:29108"/>
    </ligand>
</feature>
<keyword evidence="7" id="KW-0732">Signal</keyword>
<dbReference type="GO" id="GO:0004382">
    <property type="term" value="F:GDP phosphatase activity"/>
    <property type="evidence" value="ECO:0007669"/>
    <property type="project" value="TreeGrafter"/>
</dbReference>
<dbReference type="PANTHER" id="PTHR13023:SF3">
    <property type="entry name" value="SOLUBLE CALCIUM-ACTIVATED NUCLEOTIDASE 1"/>
    <property type="match status" value="1"/>
</dbReference>
<name>A0A0D6LQI9_9BILA</name>
<feature type="chain" id="PRO_5002307399" evidence="7">
    <location>
        <begin position="20"/>
        <end position="385"/>
    </location>
</feature>
<reference evidence="8 9" key="1">
    <citation type="submission" date="2013-05" db="EMBL/GenBank/DDBJ databases">
        <title>Draft genome of the parasitic nematode Anyclostoma ceylanicum.</title>
        <authorList>
            <person name="Mitreva M."/>
        </authorList>
    </citation>
    <scope>NUCLEOTIDE SEQUENCE [LARGE SCALE GENOMIC DNA]</scope>
</reference>
<keyword evidence="4 6" id="KW-0106">Calcium</keyword>
<evidence type="ECO:0000256" key="4">
    <source>
        <dbReference type="ARBA" id="ARBA00022837"/>
    </source>
</evidence>
<evidence type="ECO:0000256" key="5">
    <source>
        <dbReference type="ARBA" id="ARBA00025738"/>
    </source>
</evidence>
<evidence type="ECO:0000313" key="8">
    <source>
        <dbReference type="EMBL" id="EPB73478.1"/>
    </source>
</evidence>
<evidence type="ECO:0000256" key="1">
    <source>
        <dbReference type="ARBA" id="ARBA00001913"/>
    </source>
</evidence>
<feature type="binding site" evidence="6">
    <location>
        <position position="240"/>
    </location>
    <ligand>
        <name>Ca(2+)</name>
        <dbReference type="ChEBI" id="CHEBI:29108"/>
    </ligand>
</feature>
<dbReference type="InterPro" id="IPR009283">
    <property type="entry name" value="Apyrase"/>
</dbReference>
<dbReference type="Gene3D" id="2.120.10.100">
    <property type="entry name" value="Apyrase"/>
    <property type="match status" value="1"/>
</dbReference>
<sequence length="385" mass="42782">MSSLFAFSTIVLLTASILAAQEDLLRWSNGSYHEQGGDDKLIVRKRQIIGNGNGPSSFDVLAITDMDVNATVAKWEFRAVTRNGILILSSDKKTARLDWDPSSDQNLISGFNYKGRGMELSDIAEYNGHILSPDDKTGLLFEIKIKGKEIALPWVFLNSGPGNTTKGMKTEWLTVKGSFLYAGGHGVEYRDKNGSVVNEDQMWIKVISKTGEVRSVNWKDVYTKVRDFAGFPAPGYLTHEAVHWSEVHKKWFFLPRKASTTMYDEKADQTKGTNLLITADENFKSFEIVKVGVNNHPERGFSAFVFVPGTKDSIIVALKSKEVDGEDPESFVTVFDIRGNIIMADQKLGGSYKFEGIFLTKRPEPTSTVSQHCPSTANLVCLDSE</sequence>
<dbReference type="Proteomes" id="UP000054495">
    <property type="component" value="Unassembled WGS sequence"/>
</dbReference>
<protein>
    <submittedName>
        <fullName evidence="8">Apyrase</fullName>
    </submittedName>
</protein>
<dbReference type="GO" id="GO:0045134">
    <property type="term" value="F:UDP phosphatase activity"/>
    <property type="evidence" value="ECO:0007669"/>
    <property type="project" value="TreeGrafter"/>
</dbReference>
<organism evidence="8 9">
    <name type="scientific">Ancylostoma ceylanicum</name>
    <dbReference type="NCBI Taxonomy" id="53326"/>
    <lineage>
        <taxon>Eukaryota</taxon>
        <taxon>Metazoa</taxon>
        <taxon>Ecdysozoa</taxon>
        <taxon>Nematoda</taxon>
        <taxon>Chromadorea</taxon>
        <taxon>Rhabditida</taxon>
        <taxon>Rhabditina</taxon>
        <taxon>Rhabditomorpha</taxon>
        <taxon>Strongyloidea</taxon>
        <taxon>Ancylostomatidae</taxon>
        <taxon>Ancylostomatinae</taxon>
        <taxon>Ancylostoma</taxon>
    </lineage>
</organism>
<dbReference type="Pfam" id="PF06079">
    <property type="entry name" value="Apyrase"/>
    <property type="match status" value="1"/>
</dbReference>
<dbReference type="SUPFAM" id="SSF101887">
    <property type="entry name" value="Apyrase"/>
    <property type="match status" value="1"/>
</dbReference>
<dbReference type="InterPro" id="IPR036258">
    <property type="entry name" value="Apyrase_sf"/>
</dbReference>
<feature type="binding site" evidence="6">
    <location>
        <position position="122"/>
    </location>
    <ligand>
        <name>Ca(2+)</name>
        <dbReference type="ChEBI" id="CHEBI:29108"/>
    </ligand>
</feature>
<comment type="similarity">
    <text evidence="5">Belongs to the apyrase family.</text>
</comment>
<dbReference type="GO" id="GO:0005509">
    <property type="term" value="F:calcium ion binding"/>
    <property type="evidence" value="ECO:0007669"/>
    <property type="project" value="InterPro"/>
</dbReference>
<dbReference type="FunFam" id="2.120.10.100:FF:000001">
    <property type="entry name" value="Soluble calcium-activated nucleotidase 1"/>
    <property type="match status" value="1"/>
</dbReference>
<gene>
    <name evidence="8" type="ORF">ANCCEY_07427</name>
</gene>
<keyword evidence="2 6" id="KW-0479">Metal-binding</keyword>
<evidence type="ECO:0000256" key="6">
    <source>
        <dbReference type="PIRSR" id="PIRSR609283-1"/>
    </source>
</evidence>
<evidence type="ECO:0000313" key="9">
    <source>
        <dbReference type="Proteomes" id="UP000054495"/>
    </source>
</evidence>
<keyword evidence="3" id="KW-0378">Hydrolase</keyword>
<comment type="cofactor">
    <cofactor evidence="1 6">
        <name>Ca(2+)</name>
        <dbReference type="ChEBI" id="CHEBI:29108"/>
    </cofactor>
</comment>
<feature type="binding site" evidence="6">
    <location>
        <position position="302"/>
    </location>
    <ligand>
        <name>Ca(2+)</name>
        <dbReference type="ChEBI" id="CHEBI:29108"/>
    </ligand>
</feature>
<keyword evidence="9" id="KW-1185">Reference proteome</keyword>
<dbReference type="GO" id="GO:0030166">
    <property type="term" value="P:proteoglycan biosynthetic process"/>
    <property type="evidence" value="ECO:0007669"/>
    <property type="project" value="TreeGrafter"/>
</dbReference>
<proteinExistence type="inferred from homology"/>
<evidence type="ECO:0000256" key="7">
    <source>
        <dbReference type="SAM" id="SignalP"/>
    </source>
</evidence>
<dbReference type="PANTHER" id="PTHR13023">
    <property type="entry name" value="APYRASE"/>
    <property type="match status" value="1"/>
</dbReference>
<evidence type="ECO:0000256" key="3">
    <source>
        <dbReference type="ARBA" id="ARBA00022801"/>
    </source>
</evidence>
<evidence type="ECO:0000256" key="2">
    <source>
        <dbReference type="ARBA" id="ARBA00022723"/>
    </source>
</evidence>
<feature type="binding site" evidence="6">
    <location>
        <position position="355"/>
    </location>
    <ligand>
        <name>Ca(2+)</name>
        <dbReference type="ChEBI" id="CHEBI:29108"/>
    </ligand>
</feature>
<dbReference type="AlphaFoldDB" id="A0A0D6LQI9"/>
<feature type="signal peptide" evidence="7">
    <location>
        <begin position="1"/>
        <end position="19"/>
    </location>
</feature>
<accession>A0A0D6LQI9</accession>
<dbReference type="EMBL" id="KE124986">
    <property type="protein sequence ID" value="EPB73478.1"/>
    <property type="molecule type" value="Genomic_DNA"/>
</dbReference>
<feature type="binding site" evidence="6">
    <location>
        <position position="121"/>
    </location>
    <ligand>
        <name>Ca(2+)</name>
        <dbReference type="ChEBI" id="CHEBI:29108"/>
    </ligand>
</feature>